<keyword evidence="3" id="KW-1185">Reference proteome</keyword>
<sequence length="78" mass="8339">MTKETVTDQAQNPNPNNIEPIHRGPGALPPHPHRGVAPGPHSLTGQRDPRLPVVAADSPIQVTSTKGLGFRVHLGFRV</sequence>
<evidence type="ECO:0000256" key="1">
    <source>
        <dbReference type="SAM" id="MobiDB-lite"/>
    </source>
</evidence>
<feature type="region of interest" description="Disordered" evidence="1">
    <location>
        <begin position="1"/>
        <end position="49"/>
    </location>
</feature>
<organism evidence="2 3">
    <name type="scientific">Linum trigynum</name>
    <dbReference type="NCBI Taxonomy" id="586398"/>
    <lineage>
        <taxon>Eukaryota</taxon>
        <taxon>Viridiplantae</taxon>
        <taxon>Streptophyta</taxon>
        <taxon>Embryophyta</taxon>
        <taxon>Tracheophyta</taxon>
        <taxon>Spermatophyta</taxon>
        <taxon>Magnoliopsida</taxon>
        <taxon>eudicotyledons</taxon>
        <taxon>Gunneridae</taxon>
        <taxon>Pentapetalae</taxon>
        <taxon>rosids</taxon>
        <taxon>fabids</taxon>
        <taxon>Malpighiales</taxon>
        <taxon>Linaceae</taxon>
        <taxon>Linum</taxon>
    </lineage>
</organism>
<dbReference type="Proteomes" id="UP001497516">
    <property type="component" value="Chromosome 1"/>
</dbReference>
<dbReference type="AlphaFoldDB" id="A0AAV2CD34"/>
<proteinExistence type="predicted"/>
<protein>
    <submittedName>
        <fullName evidence="2">Uncharacterized protein</fullName>
    </submittedName>
</protein>
<gene>
    <name evidence="2" type="ORF">LTRI10_LOCUS1656</name>
</gene>
<dbReference type="EMBL" id="OZ034813">
    <property type="protein sequence ID" value="CAL1353783.1"/>
    <property type="molecule type" value="Genomic_DNA"/>
</dbReference>
<evidence type="ECO:0000313" key="3">
    <source>
        <dbReference type="Proteomes" id="UP001497516"/>
    </source>
</evidence>
<reference evidence="2 3" key="1">
    <citation type="submission" date="2024-04" db="EMBL/GenBank/DDBJ databases">
        <authorList>
            <person name="Fracassetti M."/>
        </authorList>
    </citation>
    <scope>NUCLEOTIDE SEQUENCE [LARGE SCALE GENOMIC DNA]</scope>
</reference>
<evidence type="ECO:0000313" key="2">
    <source>
        <dbReference type="EMBL" id="CAL1353783.1"/>
    </source>
</evidence>
<name>A0AAV2CD34_9ROSI</name>
<feature type="compositionally biased region" description="Polar residues" evidence="1">
    <location>
        <begin position="7"/>
        <end position="17"/>
    </location>
</feature>
<accession>A0AAV2CD34</accession>